<protein>
    <submittedName>
        <fullName evidence="2">Uncharacterized protein</fullName>
    </submittedName>
</protein>
<organism evidence="2">
    <name type="scientific">Bradyrhizobium septentrionale</name>
    <dbReference type="NCBI Taxonomy" id="1404411"/>
    <lineage>
        <taxon>Bacteria</taxon>
        <taxon>Pseudomonadati</taxon>
        <taxon>Pseudomonadota</taxon>
        <taxon>Alphaproteobacteria</taxon>
        <taxon>Hyphomicrobiales</taxon>
        <taxon>Nitrobacteraceae</taxon>
        <taxon>Bradyrhizobium</taxon>
    </lineage>
</organism>
<feature type="transmembrane region" description="Helical" evidence="1">
    <location>
        <begin position="120"/>
        <end position="150"/>
    </location>
</feature>
<proteinExistence type="predicted"/>
<comment type="caution">
    <text evidence="2">The sequence shown here is derived from an EMBL/GenBank/DDBJ whole genome shotgun (WGS) entry which is preliminary data.</text>
</comment>
<keyword evidence="1" id="KW-0812">Transmembrane</keyword>
<gene>
    <name evidence="2" type="ORF">HAP48_048095</name>
</gene>
<feature type="transmembrane region" description="Helical" evidence="1">
    <location>
        <begin position="21"/>
        <end position="38"/>
    </location>
</feature>
<dbReference type="SUPFAM" id="SSF103473">
    <property type="entry name" value="MFS general substrate transporter"/>
    <property type="match status" value="1"/>
</dbReference>
<feature type="transmembrane region" description="Helical" evidence="1">
    <location>
        <begin position="189"/>
        <end position="208"/>
    </location>
</feature>
<evidence type="ECO:0000313" key="2">
    <source>
        <dbReference type="EMBL" id="NVI50423.1"/>
    </source>
</evidence>
<accession>A0A973WA85</accession>
<dbReference type="AlphaFoldDB" id="A0A973WA85"/>
<dbReference type="Gene3D" id="1.20.1250.20">
    <property type="entry name" value="MFS general substrate transporter like domains"/>
    <property type="match status" value="1"/>
</dbReference>
<sequence length="252" mass="26761">MTSLEVPTVASSNVTPLTSRVRLLCVLFFFSGFPALIYQLTWQRSLFRIFGVNTESVTIVVTAFMLGLGLGSLAGGWISKRQNVKPLLLLGMIELMTAAFGLVSLMIFEQVGYLVADLPLVAMAAINLGLVLIPTLLMGATLPILVAYLARTSGQIGSAVGTLYFINTLGAGAACLACATILFPFFGMHAAVSIAAGINIVVGIGAIVGPPHEARRGGDWGCRRYQGHHATAPRNALRDSSRHARRLHLAVL</sequence>
<dbReference type="EMBL" id="JAAOLE020000002">
    <property type="protein sequence ID" value="NVI50423.1"/>
    <property type="molecule type" value="Genomic_DNA"/>
</dbReference>
<feature type="transmembrane region" description="Helical" evidence="1">
    <location>
        <begin position="58"/>
        <end position="78"/>
    </location>
</feature>
<dbReference type="InterPro" id="IPR036259">
    <property type="entry name" value="MFS_trans_sf"/>
</dbReference>
<name>A0A973WA85_9BRAD</name>
<reference evidence="2" key="1">
    <citation type="submission" date="2020-06" db="EMBL/GenBank/DDBJ databases">
        <title>Whole Genome Sequence of Bradyrhizobium sp. Strain 1S1.</title>
        <authorList>
            <person name="Bromfield E.S.P."/>
            <person name="Cloutier S."/>
        </authorList>
    </citation>
    <scope>NUCLEOTIDE SEQUENCE [LARGE SCALE GENOMIC DNA]</scope>
    <source>
        <strain evidence="2">1S1</strain>
    </source>
</reference>
<evidence type="ECO:0000256" key="1">
    <source>
        <dbReference type="SAM" id="Phobius"/>
    </source>
</evidence>
<keyword evidence="1" id="KW-0472">Membrane</keyword>
<keyword evidence="1" id="KW-1133">Transmembrane helix</keyword>
<feature type="transmembrane region" description="Helical" evidence="1">
    <location>
        <begin position="162"/>
        <end position="183"/>
    </location>
</feature>
<feature type="transmembrane region" description="Helical" evidence="1">
    <location>
        <begin position="87"/>
        <end position="108"/>
    </location>
</feature>